<protein>
    <submittedName>
        <fullName evidence="5">Golgi phosphoprotein 3 (GPP34)</fullName>
    </submittedName>
</protein>
<dbReference type="PATRIC" id="fig|43678.3.peg.1382"/>
<evidence type="ECO:0000313" key="5">
    <source>
        <dbReference type="EMBL" id="KZM35997.1"/>
    </source>
</evidence>
<reference evidence="5 6" key="1">
    <citation type="submission" date="2016-01" db="EMBL/GenBank/DDBJ databases">
        <title>Genome sequence of Oerskovia enterophila VJag, an agar and cellulose degrading bacterium.</title>
        <authorList>
            <person name="Poehlein A."/>
            <person name="Jag V."/>
            <person name="Bengelsdorf F."/>
            <person name="Duerre P."/>
            <person name="Daniel R."/>
        </authorList>
    </citation>
    <scope>NUCLEOTIDE SEQUENCE [LARGE SCALE GENOMIC DNA]</scope>
    <source>
        <strain evidence="5 6">VJag</strain>
    </source>
</reference>
<dbReference type="EMBL" id="LRIE01000062">
    <property type="protein sequence ID" value="KZM35997.1"/>
    <property type="molecule type" value="Genomic_DNA"/>
</dbReference>
<evidence type="ECO:0000256" key="2">
    <source>
        <dbReference type="ARBA" id="ARBA00023034"/>
    </source>
</evidence>
<dbReference type="Pfam" id="PF05719">
    <property type="entry name" value="GPP34"/>
    <property type="match status" value="1"/>
</dbReference>
<comment type="caution">
    <text evidence="5">The sequence shown here is derived from an EMBL/GenBank/DDBJ whole genome shotgun (WGS) entry which is preliminary data.</text>
</comment>
<sequence length="231" mass="24159">MLIIEDYLLLVLDDVTGKPVGDSSYLQQIAGGALLVELALLGRVDLAGDASGWRSGRVVVRDQAPTGRLLLDDALTVVKSREGSKPKSLVEALSRTKPADAALDDLVARGLLRREDGRILGIFPTTRWPAADSRHEGELRGTLARVLLDGGVPDERTGALVAILAATRQAGRVMAAGAPLTASERRAVDQRATALAEGSWAAGATRKYVEEITAATTAAITTTVVISGATA</sequence>
<dbReference type="RefSeq" id="WP_068707785.1">
    <property type="nucleotide sequence ID" value="NZ_LRIE01000062.1"/>
</dbReference>
<comment type="subcellular location">
    <subcellularLocation>
        <location evidence="1">Golgi apparatus membrane</location>
        <topology evidence="1">Peripheral membrane protein</topology>
        <orientation evidence="1">Cytoplasmic side</orientation>
    </subcellularLocation>
</comment>
<organism evidence="5 6">
    <name type="scientific">Oerskovia enterophila</name>
    <dbReference type="NCBI Taxonomy" id="43678"/>
    <lineage>
        <taxon>Bacteria</taxon>
        <taxon>Bacillati</taxon>
        <taxon>Actinomycetota</taxon>
        <taxon>Actinomycetes</taxon>
        <taxon>Micrococcales</taxon>
        <taxon>Cellulomonadaceae</taxon>
        <taxon>Oerskovia</taxon>
    </lineage>
</organism>
<dbReference type="Proteomes" id="UP000076447">
    <property type="component" value="Unassembled WGS sequence"/>
</dbReference>
<evidence type="ECO:0000256" key="1">
    <source>
        <dbReference type="ARBA" id="ARBA00004255"/>
    </source>
</evidence>
<dbReference type="PANTHER" id="PTHR12704:SF2">
    <property type="entry name" value="GOLGI PHOSPHOPROTEIN 3 HOMOLOG SAURON"/>
    <property type="match status" value="1"/>
</dbReference>
<evidence type="ECO:0000256" key="3">
    <source>
        <dbReference type="ARBA" id="ARBA00023121"/>
    </source>
</evidence>
<keyword evidence="4" id="KW-0472">Membrane</keyword>
<evidence type="ECO:0000313" key="6">
    <source>
        <dbReference type="Proteomes" id="UP000076447"/>
    </source>
</evidence>
<dbReference type="InterPro" id="IPR008628">
    <property type="entry name" value="GPP34-like"/>
</dbReference>
<dbReference type="GO" id="GO:0005737">
    <property type="term" value="C:cytoplasm"/>
    <property type="evidence" value="ECO:0007669"/>
    <property type="project" value="UniProtKB-ARBA"/>
</dbReference>
<keyword evidence="2" id="KW-0333">Golgi apparatus</keyword>
<evidence type="ECO:0000256" key="4">
    <source>
        <dbReference type="ARBA" id="ARBA00023136"/>
    </source>
</evidence>
<dbReference type="InterPro" id="IPR038261">
    <property type="entry name" value="GPP34-like_sf"/>
</dbReference>
<dbReference type="GO" id="GO:0012505">
    <property type="term" value="C:endomembrane system"/>
    <property type="evidence" value="ECO:0007669"/>
    <property type="project" value="UniProtKB-ARBA"/>
</dbReference>
<proteinExistence type="predicted"/>
<dbReference type="GO" id="GO:0070273">
    <property type="term" value="F:phosphatidylinositol-4-phosphate binding"/>
    <property type="evidence" value="ECO:0007669"/>
    <property type="project" value="InterPro"/>
</dbReference>
<dbReference type="STRING" id="43678.OJAG_13220"/>
<gene>
    <name evidence="5" type="ORF">OJAG_13220</name>
</gene>
<dbReference type="AlphaFoldDB" id="A0A161XGQ7"/>
<name>A0A161XGQ7_9CELL</name>
<dbReference type="Gene3D" id="1.10.3630.10">
    <property type="entry name" value="yeast vps74-n-term truncation variant domain like"/>
    <property type="match status" value="1"/>
</dbReference>
<keyword evidence="3" id="KW-0446">Lipid-binding</keyword>
<accession>A0A161XGQ7</accession>
<dbReference type="PANTHER" id="PTHR12704">
    <property type="entry name" value="TRANS-GOLGI PROTEIN GMX33"/>
    <property type="match status" value="1"/>
</dbReference>
<dbReference type="OrthoDB" id="4962633at2"/>